<evidence type="ECO:0000313" key="4">
    <source>
        <dbReference type="EMBL" id="WIX81123.1"/>
    </source>
</evidence>
<dbReference type="InterPro" id="IPR003018">
    <property type="entry name" value="GAF"/>
</dbReference>
<dbReference type="SUPFAM" id="SSF55781">
    <property type="entry name" value="GAF domain-like"/>
    <property type="match status" value="1"/>
</dbReference>
<dbReference type="AlphaFoldDB" id="A0A9Y2IM50"/>
<organism evidence="4 5">
    <name type="scientific">Amycolatopsis carbonis</name>
    <dbReference type="NCBI Taxonomy" id="715471"/>
    <lineage>
        <taxon>Bacteria</taxon>
        <taxon>Bacillati</taxon>
        <taxon>Actinomycetota</taxon>
        <taxon>Actinomycetes</taxon>
        <taxon>Pseudonocardiales</taxon>
        <taxon>Pseudonocardiaceae</taxon>
        <taxon>Amycolatopsis</taxon>
    </lineage>
</organism>
<dbReference type="Pfam" id="PF13556">
    <property type="entry name" value="HTH_30"/>
    <property type="match status" value="1"/>
</dbReference>
<dbReference type="KEGG" id="acab:QRX50_10325"/>
<accession>A0A9Y2IM50</accession>
<feature type="region of interest" description="Disordered" evidence="2">
    <location>
        <begin position="624"/>
        <end position="652"/>
    </location>
</feature>
<dbReference type="PANTHER" id="PTHR33744:SF1">
    <property type="entry name" value="DNA-BINDING TRANSCRIPTIONAL ACTIVATOR ADER"/>
    <property type="match status" value="1"/>
</dbReference>
<evidence type="ECO:0000313" key="5">
    <source>
        <dbReference type="Proteomes" id="UP001236014"/>
    </source>
</evidence>
<keyword evidence="5" id="KW-1185">Reference proteome</keyword>
<dbReference type="InterPro" id="IPR042070">
    <property type="entry name" value="PucR_C-HTH_sf"/>
</dbReference>
<feature type="domain" description="GAF" evidence="3">
    <location>
        <begin position="92"/>
        <end position="243"/>
    </location>
</feature>
<feature type="compositionally biased region" description="Low complexity" evidence="2">
    <location>
        <begin position="627"/>
        <end position="652"/>
    </location>
</feature>
<proteinExistence type="inferred from homology"/>
<dbReference type="Proteomes" id="UP001236014">
    <property type="component" value="Chromosome"/>
</dbReference>
<dbReference type="InterPro" id="IPR025736">
    <property type="entry name" value="PucR_C-HTH_dom"/>
</dbReference>
<sequence length="652" mass="69627">MTADALIRSTVDNPAEVLAHLTFLLAEEAPAADFEAVEAHVRALPEGDRKNLLRQAIADARTVRGILARRAQRERETQALYETARDLTSLRDVDEVLSAIVDRVRRLLATDSTYIALIDDDTGDAYMRVTSGTVTAPIRSVRQRPGSGVGGRVIATGRPFATTNYLTDPRIHRETQVASAVGEDGVVSIAGVPMKLGQRVIGALFAADRHERTFDQHDIALLTSLAHHASVVIDNARLFGQLGSTTEELREIHAQMSEQRHALELAGAAHELLVPLALAGADLGEVADTMARLLDGTVALETGTDRVAATAPGGIPVEAVFHTGTVVPLRAGGETHGRLYFGRTQPLTETELGTLERAAQTATLLVLLERQTATAEQDLRHELVEDLLGEREPDWESITRRAKRFTVLVENEPHVIVVVSGDAQELTTAAECAATRRGGLASEVDGHVVLILPGCDAGAVARAVAAELDASTPVTPVTAGAAGPAHDLPALRTTYHQALRCHRLLLALGREGSGAGLDELGVVGVVLDNVGPDQLHRVVRRALGPLLDYDAEHRSSLLATVECYFDRGQSPPAAARALGIHVNTLYQRLDRIDHVLDSAGWRDPENTLDLQVALQLYRLMPDPAAPAPAARTSAPSPSTSSAAHRTPPTSAP</sequence>
<protein>
    <submittedName>
        <fullName evidence="4">GAF domain-containing protein</fullName>
    </submittedName>
</protein>
<dbReference type="Pfam" id="PF13185">
    <property type="entry name" value="GAF_2"/>
    <property type="match status" value="1"/>
</dbReference>
<gene>
    <name evidence="4" type="ORF">QRX50_10325</name>
</gene>
<evidence type="ECO:0000256" key="1">
    <source>
        <dbReference type="ARBA" id="ARBA00006754"/>
    </source>
</evidence>
<dbReference type="Pfam" id="PF17853">
    <property type="entry name" value="GGDEF_2"/>
    <property type="match status" value="1"/>
</dbReference>
<dbReference type="EMBL" id="CP127294">
    <property type="protein sequence ID" value="WIX81123.1"/>
    <property type="molecule type" value="Genomic_DNA"/>
</dbReference>
<comment type="similarity">
    <text evidence="1">Belongs to the CdaR family.</text>
</comment>
<dbReference type="Gene3D" id="3.30.450.40">
    <property type="match status" value="1"/>
</dbReference>
<dbReference type="InterPro" id="IPR029016">
    <property type="entry name" value="GAF-like_dom_sf"/>
</dbReference>
<evidence type="ECO:0000259" key="3">
    <source>
        <dbReference type="SMART" id="SM00065"/>
    </source>
</evidence>
<dbReference type="RefSeq" id="WP_285971733.1">
    <property type="nucleotide sequence ID" value="NZ_CP127294.1"/>
</dbReference>
<name>A0A9Y2IM50_9PSEU</name>
<dbReference type="InterPro" id="IPR051448">
    <property type="entry name" value="CdaR-like_regulators"/>
</dbReference>
<reference evidence="4 5" key="1">
    <citation type="submission" date="2023-06" db="EMBL/GenBank/DDBJ databases">
        <authorList>
            <person name="Oyuntsetseg B."/>
            <person name="Kim S.B."/>
        </authorList>
    </citation>
    <scope>NUCLEOTIDE SEQUENCE [LARGE SCALE GENOMIC DNA]</scope>
    <source>
        <strain evidence="4 5">2-15</strain>
    </source>
</reference>
<evidence type="ECO:0000256" key="2">
    <source>
        <dbReference type="SAM" id="MobiDB-lite"/>
    </source>
</evidence>
<dbReference type="InterPro" id="IPR041522">
    <property type="entry name" value="CdaR_GGDEF"/>
</dbReference>
<dbReference type="Gene3D" id="1.10.10.2840">
    <property type="entry name" value="PucR C-terminal helix-turn-helix domain"/>
    <property type="match status" value="1"/>
</dbReference>
<dbReference type="PANTHER" id="PTHR33744">
    <property type="entry name" value="CARBOHYDRATE DIACID REGULATOR"/>
    <property type="match status" value="1"/>
</dbReference>
<dbReference type="SMART" id="SM00065">
    <property type="entry name" value="GAF"/>
    <property type="match status" value="1"/>
</dbReference>